<evidence type="ECO:0000256" key="1">
    <source>
        <dbReference type="SAM" id="Coils"/>
    </source>
</evidence>
<keyword evidence="2" id="KW-0732">Signal</keyword>
<protein>
    <submittedName>
        <fullName evidence="3">AGAP013453-PA-like protein</fullName>
    </submittedName>
</protein>
<evidence type="ECO:0000313" key="3">
    <source>
        <dbReference type="EMBL" id="KFB47077.1"/>
    </source>
</evidence>
<dbReference type="OrthoDB" id="7740851at2759"/>
<feature type="signal peptide" evidence="2">
    <location>
        <begin position="1"/>
        <end position="18"/>
    </location>
</feature>
<dbReference type="PROSITE" id="PS51257">
    <property type="entry name" value="PROKAR_LIPOPROTEIN"/>
    <property type="match status" value="1"/>
</dbReference>
<reference evidence="4" key="2">
    <citation type="submission" date="2020-05" db="UniProtKB">
        <authorList>
            <consortium name="EnsemblMetazoa"/>
        </authorList>
    </citation>
    <scope>IDENTIFICATION</scope>
</reference>
<name>A0A084WA33_ANOSI</name>
<feature type="coiled-coil region" evidence="1">
    <location>
        <begin position="233"/>
        <end position="264"/>
    </location>
</feature>
<dbReference type="STRING" id="74873.A0A084WA33"/>
<dbReference type="EMBL" id="ATLV01022013">
    <property type="status" value="NOT_ANNOTATED_CDS"/>
    <property type="molecule type" value="Genomic_DNA"/>
</dbReference>
<sequence>MKAPTVLLLLVASSCCLASPVSRSVQTRREIPEETLDLVYDTFVTVFRTVQATYPPELLQQLAKELLATGGHFDFSDELGAQLNEKTVELRANLKYALEDIAFAAAGLDPSDEVIVGKVHDYLDYAVDVLINSIPMDVVETLVVEVLAKEGSFDFTPELEATLLAALADAKVQLRQIVDYEFELFEDLIELDDEMRALINQIIDYMADETYQAIPWKLLEDIVYEVIENEGTIELSDALNERIEETLESLRQKLREVLESLESLFFPKSLKSLF</sequence>
<dbReference type="VEuPathDB" id="VectorBase:ASIC015121"/>
<organism evidence="3">
    <name type="scientific">Anopheles sinensis</name>
    <name type="common">Mosquito</name>
    <dbReference type="NCBI Taxonomy" id="74873"/>
    <lineage>
        <taxon>Eukaryota</taxon>
        <taxon>Metazoa</taxon>
        <taxon>Ecdysozoa</taxon>
        <taxon>Arthropoda</taxon>
        <taxon>Hexapoda</taxon>
        <taxon>Insecta</taxon>
        <taxon>Pterygota</taxon>
        <taxon>Neoptera</taxon>
        <taxon>Endopterygota</taxon>
        <taxon>Diptera</taxon>
        <taxon>Nematocera</taxon>
        <taxon>Culicoidea</taxon>
        <taxon>Culicidae</taxon>
        <taxon>Anophelinae</taxon>
        <taxon>Anopheles</taxon>
    </lineage>
</organism>
<dbReference type="EnsemblMetazoa" id="ASIC015121-RA">
    <property type="protein sequence ID" value="ASIC015121-PA"/>
    <property type="gene ID" value="ASIC015121"/>
</dbReference>
<feature type="chain" id="PRO_5001784491" evidence="2">
    <location>
        <begin position="19"/>
        <end position="274"/>
    </location>
</feature>
<evidence type="ECO:0000313" key="4">
    <source>
        <dbReference type="EnsemblMetazoa" id="ASIC015121-PA"/>
    </source>
</evidence>
<dbReference type="EMBL" id="KE525327">
    <property type="protein sequence ID" value="KFB47077.1"/>
    <property type="molecule type" value="Genomic_DNA"/>
</dbReference>
<evidence type="ECO:0000313" key="5">
    <source>
        <dbReference type="Proteomes" id="UP000030765"/>
    </source>
</evidence>
<dbReference type="VEuPathDB" id="VectorBase:ASIS023252"/>
<dbReference type="Proteomes" id="UP000030765">
    <property type="component" value="Unassembled WGS sequence"/>
</dbReference>
<reference evidence="3 5" key="1">
    <citation type="journal article" date="2014" name="BMC Genomics">
        <title>Genome sequence of Anopheles sinensis provides insight into genetics basis of mosquito competence for malaria parasites.</title>
        <authorList>
            <person name="Zhou D."/>
            <person name="Zhang D."/>
            <person name="Ding G."/>
            <person name="Shi L."/>
            <person name="Hou Q."/>
            <person name="Ye Y."/>
            <person name="Xu Y."/>
            <person name="Zhou H."/>
            <person name="Xiong C."/>
            <person name="Li S."/>
            <person name="Yu J."/>
            <person name="Hong S."/>
            <person name="Yu X."/>
            <person name="Zou P."/>
            <person name="Chen C."/>
            <person name="Chang X."/>
            <person name="Wang W."/>
            <person name="Lv Y."/>
            <person name="Sun Y."/>
            <person name="Ma L."/>
            <person name="Shen B."/>
            <person name="Zhu C."/>
        </authorList>
    </citation>
    <scope>NUCLEOTIDE SEQUENCE [LARGE SCALE GENOMIC DNA]</scope>
</reference>
<gene>
    <name evidence="3" type="ORF">ZHAS_00015121</name>
</gene>
<keyword evidence="1" id="KW-0175">Coiled coil</keyword>
<evidence type="ECO:0000256" key="2">
    <source>
        <dbReference type="SAM" id="SignalP"/>
    </source>
</evidence>
<accession>A0A084WA33</accession>
<proteinExistence type="predicted"/>
<keyword evidence="5" id="KW-1185">Reference proteome</keyword>
<dbReference type="AlphaFoldDB" id="A0A084WA33"/>